<comment type="caution">
    <text evidence="2">The sequence shown here is derived from an EMBL/GenBank/DDBJ whole genome shotgun (WGS) entry which is preliminary data.</text>
</comment>
<evidence type="ECO:0008006" key="4">
    <source>
        <dbReference type="Google" id="ProtNLM"/>
    </source>
</evidence>
<evidence type="ECO:0000256" key="1">
    <source>
        <dbReference type="SAM" id="Phobius"/>
    </source>
</evidence>
<keyword evidence="1" id="KW-1133">Transmembrane helix</keyword>
<name>A0ABR2E481_9ROSI</name>
<keyword evidence="1" id="KW-0812">Transmembrane</keyword>
<feature type="transmembrane region" description="Helical" evidence="1">
    <location>
        <begin position="7"/>
        <end position="28"/>
    </location>
</feature>
<keyword evidence="3" id="KW-1185">Reference proteome</keyword>
<reference evidence="2 3" key="1">
    <citation type="journal article" date="2024" name="G3 (Bethesda)">
        <title>Genome assembly of Hibiscus sabdariffa L. provides insights into metabolisms of medicinal natural products.</title>
        <authorList>
            <person name="Kim T."/>
        </authorList>
    </citation>
    <scope>NUCLEOTIDE SEQUENCE [LARGE SCALE GENOMIC DNA]</scope>
    <source>
        <strain evidence="2">TK-2024</strain>
        <tissue evidence="2">Old leaves</tissue>
    </source>
</reference>
<protein>
    <recommendedName>
        <fullName evidence="4">Secreted protein</fullName>
    </recommendedName>
</protein>
<evidence type="ECO:0000313" key="2">
    <source>
        <dbReference type="EMBL" id="KAK8552002.1"/>
    </source>
</evidence>
<gene>
    <name evidence="2" type="ORF">V6N12_040618</name>
</gene>
<organism evidence="2 3">
    <name type="scientific">Hibiscus sabdariffa</name>
    <name type="common">roselle</name>
    <dbReference type="NCBI Taxonomy" id="183260"/>
    <lineage>
        <taxon>Eukaryota</taxon>
        <taxon>Viridiplantae</taxon>
        <taxon>Streptophyta</taxon>
        <taxon>Embryophyta</taxon>
        <taxon>Tracheophyta</taxon>
        <taxon>Spermatophyta</taxon>
        <taxon>Magnoliopsida</taxon>
        <taxon>eudicotyledons</taxon>
        <taxon>Gunneridae</taxon>
        <taxon>Pentapetalae</taxon>
        <taxon>rosids</taxon>
        <taxon>malvids</taxon>
        <taxon>Malvales</taxon>
        <taxon>Malvaceae</taxon>
        <taxon>Malvoideae</taxon>
        <taxon>Hibiscus</taxon>
    </lineage>
</organism>
<dbReference type="Proteomes" id="UP001472677">
    <property type="component" value="Unassembled WGS sequence"/>
</dbReference>
<dbReference type="EMBL" id="JBBPBM010000020">
    <property type="protein sequence ID" value="KAK8552002.1"/>
    <property type="molecule type" value="Genomic_DNA"/>
</dbReference>
<sequence length="69" mass="7590">MMKNVHRVILFALNPIFIAIIVLILIQLEEVGGSRPLRHPISPASIKTLKVVQAYSGPSRRGAGHSTIY</sequence>
<proteinExistence type="predicted"/>
<accession>A0ABR2E481</accession>
<keyword evidence="1" id="KW-0472">Membrane</keyword>
<evidence type="ECO:0000313" key="3">
    <source>
        <dbReference type="Proteomes" id="UP001472677"/>
    </source>
</evidence>